<accession>A0ACD0NT82</accession>
<dbReference type="Proteomes" id="UP000245626">
    <property type="component" value="Unassembled WGS sequence"/>
</dbReference>
<organism evidence="1 2">
    <name type="scientific">Violaceomyces palustris</name>
    <dbReference type="NCBI Taxonomy" id="1673888"/>
    <lineage>
        <taxon>Eukaryota</taxon>
        <taxon>Fungi</taxon>
        <taxon>Dikarya</taxon>
        <taxon>Basidiomycota</taxon>
        <taxon>Ustilaginomycotina</taxon>
        <taxon>Ustilaginomycetes</taxon>
        <taxon>Violaceomycetales</taxon>
        <taxon>Violaceomycetaceae</taxon>
        <taxon>Violaceomyces</taxon>
    </lineage>
</organism>
<evidence type="ECO:0000313" key="2">
    <source>
        <dbReference type="Proteomes" id="UP000245626"/>
    </source>
</evidence>
<evidence type="ECO:0000313" key="1">
    <source>
        <dbReference type="EMBL" id="PWN49021.1"/>
    </source>
</evidence>
<keyword evidence="2" id="KW-1185">Reference proteome</keyword>
<reference evidence="1 2" key="1">
    <citation type="journal article" date="2018" name="Mol. Biol. Evol.">
        <title>Broad Genomic Sampling Reveals a Smut Pathogenic Ancestry of the Fungal Clade Ustilaginomycotina.</title>
        <authorList>
            <person name="Kijpornyongpan T."/>
            <person name="Mondo S.J."/>
            <person name="Barry K."/>
            <person name="Sandor L."/>
            <person name="Lee J."/>
            <person name="Lipzen A."/>
            <person name="Pangilinan J."/>
            <person name="LaButti K."/>
            <person name="Hainaut M."/>
            <person name="Henrissat B."/>
            <person name="Grigoriev I.V."/>
            <person name="Spatafora J.W."/>
            <person name="Aime M.C."/>
        </authorList>
    </citation>
    <scope>NUCLEOTIDE SEQUENCE [LARGE SCALE GENOMIC DNA]</scope>
    <source>
        <strain evidence="1 2">SA 807</strain>
    </source>
</reference>
<gene>
    <name evidence="1" type="ORF">IE53DRAFT_167011</name>
</gene>
<name>A0ACD0NT82_9BASI</name>
<proteinExistence type="predicted"/>
<dbReference type="EMBL" id="KZ820108">
    <property type="protein sequence ID" value="PWN49021.1"/>
    <property type="molecule type" value="Genomic_DNA"/>
</dbReference>
<protein>
    <submittedName>
        <fullName evidence="1">Uncharacterized protein</fullName>
    </submittedName>
</protein>
<sequence>MVDSSDRGAGLLLPLSVLLSLPLTRRVGPRFLTVGIGHVQVRLPRHVALAPRPQSTKGISTSLLRLIVFRKRGSTSLEASERRRRKKRETESIVNRGDLHQHLLLPAATSARVGKERSKGREERKRRPRSEVWGRSTFLSSPQQPRTQKNVYRPQPPSTSSGKPSRSSIEEISTNTSSSLPPLPQGSEKREVREGRNERGDRDLKSKSKERSRKKKVGDDDGLGRVRDPLGPPVQPRDPLPIMPLGGGGEVRSQPEQERQAGGPLQQALST</sequence>